<evidence type="ECO:0000256" key="3">
    <source>
        <dbReference type="ARBA" id="ARBA00023125"/>
    </source>
</evidence>
<evidence type="ECO:0000313" key="7">
    <source>
        <dbReference type="Proteomes" id="UP001254848"/>
    </source>
</evidence>
<dbReference type="SUPFAM" id="SSF53850">
    <property type="entry name" value="Periplasmic binding protein-like II"/>
    <property type="match status" value="1"/>
</dbReference>
<dbReference type="Gene3D" id="3.40.190.290">
    <property type="match status" value="1"/>
</dbReference>
<keyword evidence="7" id="KW-1185">Reference proteome</keyword>
<dbReference type="InterPro" id="IPR036388">
    <property type="entry name" value="WH-like_DNA-bd_sf"/>
</dbReference>
<evidence type="ECO:0000256" key="1">
    <source>
        <dbReference type="ARBA" id="ARBA00009437"/>
    </source>
</evidence>
<keyword evidence="2" id="KW-0805">Transcription regulation</keyword>
<dbReference type="Gene3D" id="1.10.10.10">
    <property type="entry name" value="Winged helix-like DNA-binding domain superfamily/Winged helix DNA-binding domain"/>
    <property type="match status" value="1"/>
</dbReference>
<name>A0ABU3NT59_9FIRM</name>
<dbReference type="PANTHER" id="PTHR30126:SF100">
    <property type="entry name" value="LYSR-FAMILY TRANSCRIPTIONAL REGULATOR"/>
    <property type="match status" value="1"/>
</dbReference>
<evidence type="ECO:0000259" key="5">
    <source>
        <dbReference type="PROSITE" id="PS50931"/>
    </source>
</evidence>
<evidence type="ECO:0000256" key="2">
    <source>
        <dbReference type="ARBA" id="ARBA00023015"/>
    </source>
</evidence>
<dbReference type="EMBL" id="JAUOZS010000001">
    <property type="protein sequence ID" value="MDT8900004.1"/>
    <property type="molecule type" value="Genomic_DNA"/>
</dbReference>
<evidence type="ECO:0000313" key="6">
    <source>
        <dbReference type="EMBL" id="MDT8900004.1"/>
    </source>
</evidence>
<comment type="similarity">
    <text evidence="1">Belongs to the LysR transcriptional regulatory family.</text>
</comment>
<dbReference type="RefSeq" id="WP_413778566.1">
    <property type="nucleotide sequence ID" value="NZ_JAUOZS010000001.1"/>
</dbReference>
<organism evidence="6 7">
    <name type="scientific">Anaeroselena agilis</name>
    <dbReference type="NCBI Taxonomy" id="3063788"/>
    <lineage>
        <taxon>Bacteria</taxon>
        <taxon>Bacillati</taxon>
        <taxon>Bacillota</taxon>
        <taxon>Negativicutes</taxon>
        <taxon>Acetonemataceae</taxon>
        <taxon>Anaeroselena</taxon>
    </lineage>
</organism>
<sequence length="302" mass="33504">MEFRQLKTFAAIAQLGSFVQAADALGYAQSTITNHVQTLESELGVRLFERLGHRVILTAQGKTLLPYAEQVIKLTAEAAKVVDDPAIPQGALTIGTNESLGAYRLPAVLKEYRAAYPKVELILKFVNCDVIFDDLRKGKIDVGVIINNKVREDDLVAETICQEQMLFLAAPDHPLARQETAGPDDLARACVILTETGCSYRLTMEKIFKDSRATPQSTLEASSIETIKQLIMLGLGISMLPRFTVEKELSEGRIRAIRWGGPIPDYTVQLLYHKDKWLSPSLGAFLQTVRSRWPAIPADTYD</sequence>
<dbReference type="InterPro" id="IPR036390">
    <property type="entry name" value="WH_DNA-bd_sf"/>
</dbReference>
<dbReference type="InterPro" id="IPR000847">
    <property type="entry name" value="LysR_HTH_N"/>
</dbReference>
<evidence type="ECO:0000256" key="4">
    <source>
        <dbReference type="ARBA" id="ARBA00023163"/>
    </source>
</evidence>
<keyword evidence="4" id="KW-0804">Transcription</keyword>
<feature type="domain" description="HTH lysR-type" evidence="5">
    <location>
        <begin position="1"/>
        <end position="58"/>
    </location>
</feature>
<reference evidence="6 7" key="1">
    <citation type="submission" date="2023-07" db="EMBL/GenBank/DDBJ databases">
        <title>The novel representative of Negativicutes class, Anaeroselena agilis gen. nov. sp. nov.</title>
        <authorList>
            <person name="Prokofeva M.I."/>
            <person name="Elcheninov A.G."/>
            <person name="Klyukina A."/>
            <person name="Kublanov I.V."/>
            <person name="Frolov E.N."/>
            <person name="Podosokorskaya O.A."/>
        </authorList>
    </citation>
    <scope>NUCLEOTIDE SEQUENCE [LARGE SCALE GENOMIC DNA]</scope>
    <source>
        <strain evidence="6 7">4137-cl</strain>
    </source>
</reference>
<dbReference type="CDD" id="cd05466">
    <property type="entry name" value="PBP2_LTTR_substrate"/>
    <property type="match status" value="1"/>
</dbReference>
<keyword evidence="3" id="KW-0238">DNA-binding</keyword>
<dbReference type="Pfam" id="PF00126">
    <property type="entry name" value="HTH_1"/>
    <property type="match status" value="1"/>
</dbReference>
<dbReference type="InterPro" id="IPR005119">
    <property type="entry name" value="LysR_subst-bd"/>
</dbReference>
<accession>A0ABU3NT59</accession>
<dbReference type="PROSITE" id="PS50931">
    <property type="entry name" value="HTH_LYSR"/>
    <property type="match status" value="1"/>
</dbReference>
<dbReference type="Pfam" id="PF03466">
    <property type="entry name" value="LysR_substrate"/>
    <property type="match status" value="1"/>
</dbReference>
<comment type="caution">
    <text evidence="6">The sequence shown here is derived from an EMBL/GenBank/DDBJ whole genome shotgun (WGS) entry which is preliminary data.</text>
</comment>
<dbReference type="PRINTS" id="PR00039">
    <property type="entry name" value="HTHLYSR"/>
</dbReference>
<protein>
    <submittedName>
        <fullName evidence="6">LysR family transcriptional regulator</fullName>
    </submittedName>
</protein>
<proteinExistence type="inferred from homology"/>
<dbReference type="PANTHER" id="PTHR30126">
    <property type="entry name" value="HTH-TYPE TRANSCRIPTIONAL REGULATOR"/>
    <property type="match status" value="1"/>
</dbReference>
<dbReference type="Proteomes" id="UP001254848">
    <property type="component" value="Unassembled WGS sequence"/>
</dbReference>
<gene>
    <name evidence="6" type="ORF">Q4T40_01985</name>
</gene>
<dbReference type="SUPFAM" id="SSF46785">
    <property type="entry name" value="Winged helix' DNA-binding domain"/>
    <property type="match status" value="1"/>
</dbReference>